<evidence type="ECO:0000256" key="4">
    <source>
        <dbReference type="ARBA" id="ARBA00023004"/>
    </source>
</evidence>
<reference evidence="7 8" key="1">
    <citation type="submission" date="2019-02" db="EMBL/GenBank/DDBJ databases">
        <title>Closed genome of Sporomusa termitida DSM 4440.</title>
        <authorList>
            <person name="Poehlein A."/>
            <person name="Daniel R."/>
        </authorList>
    </citation>
    <scope>NUCLEOTIDE SEQUENCE [LARGE SCALE GENOMIC DNA]</scope>
    <source>
        <strain evidence="7 8">DSM 4440</strain>
    </source>
</reference>
<proteinExistence type="predicted"/>
<accession>A0A517DWG5</accession>
<evidence type="ECO:0000256" key="5">
    <source>
        <dbReference type="ARBA" id="ARBA00023014"/>
    </source>
</evidence>
<evidence type="ECO:0000256" key="1">
    <source>
        <dbReference type="ARBA" id="ARBA00022485"/>
    </source>
</evidence>
<dbReference type="PANTHER" id="PTHR43255">
    <property type="entry name" value="IRON-SULFUR-BINDING OXIDOREDUCTASE FADF-RELATED-RELATED"/>
    <property type="match status" value="1"/>
</dbReference>
<dbReference type="InterPro" id="IPR051460">
    <property type="entry name" value="HdrC_iron-sulfur_subunit"/>
</dbReference>
<dbReference type="PROSITE" id="PS00198">
    <property type="entry name" value="4FE4S_FER_1"/>
    <property type="match status" value="1"/>
</dbReference>
<dbReference type="GO" id="GO:0046872">
    <property type="term" value="F:metal ion binding"/>
    <property type="evidence" value="ECO:0007669"/>
    <property type="project" value="UniProtKB-KW"/>
</dbReference>
<dbReference type="OrthoDB" id="5241828at2"/>
<dbReference type="SUPFAM" id="SSF46548">
    <property type="entry name" value="alpha-helical ferredoxin"/>
    <property type="match status" value="1"/>
</dbReference>
<feature type="domain" description="4Fe-4S ferredoxin-type" evidence="6">
    <location>
        <begin position="34"/>
        <end position="64"/>
    </location>
</feature>
<keyword evidence="8" id="KW-1185">Reference proteome</keyword>
<keyword evidence="1" id="KW-0004">4Fe-4S</keyword>
<keyword evidence="4" id="KW-0408">Iron</keyword>
<dbReference type="PROSITE" id="PS51379">
    <property type="entry name" value="4FE4S_FER_2"/>
    <property type="match status" value="1"/>
</dbReference>
<dbReference type="Pfam" id="PF02754">
    <property type="entry name" value="CCG"/>
    <property type="match status" value="2"/>
</dbReference>
<dbReference type="InterPro" id="IPR017896">
    <property type="entry name" value="4Fe4S_Fe-S-bd"/>
</dbReference>
<evidence type="ECO:0000259" key="6">
    <source>
        <dbReference type="PROSITE" id="PS51379"/>
    </source>
</evidence>
<evidence type="ECO:0000256" key="3">
    <source>
        <dbReference type="ARBA" id="ARBA00023002"/>
    </source>
</evidence>
<dbReference type="GO" id="GO:0051539">
    <property type="term" value="F:4 iron, 4 sulfur cluster binding"/>
    <property type="evidence" value="ECO:0007669"/>
    <property type="project" value="UniProtKB-KW"/>
</dbReference>
<evidence type="ECO:0000313" key="8">
    <source>
        <dbReference type="Proteomes" id="UP000320776"/>
    </source>
</evidence>
<evidence type="ECO:0000256" key="2">
    <source>
        <dbReference type="ARBA" id="ARBA00022723"/>
    </source>
</evidence>
<dbReference type="EMBL" id="CP036259">
    <property type="protein sequence ID" value="QDR81673.1"/>
    <property type="molecule type" value="Genomic_DNA"/>
</dbReference>
<dbReference type="Proteomes" id="UP000320776">
    <property type="component" value="Chromosome"/>
</dbReference>
<keyword evidence="2" id="KW-0479">Metal-binding</keyword>
<keyword evidence="5" id="KW-0411">Iron-sulfur</keyword>
<dbReference type="AlphaFoldDB" id="A0A517DWG5"/>
<dbReference type="GO" id="GO:0005886">
    <property type="term" value="C:plasma membrane"/>
    <property type="evidence" value="ECO:0007669"/>
    <property type="project" value="TreeGrafter"/>
</dbReference>
<dbReference type="Pfam" id="PF13534">
    <property type="entry name" value="Fer4_17"/>
    <property type="match status" value="1"/>
</dbReference>
<dbReference type="PANTHER" id="PTHR43255:SF1">
    <property type="entry name" value="IRON-SULFUR-BINDING OXIDOREDUCTASE FADF-RELATED"/>
    <property type="match status" value="1"/>
</dbReference>
<keyword evidence="3" id="KW-0560">Oxidoreductase</keyword>
<dbReference type="GO" id="GO:0016491">
    <property type="term" value="F:oxidoreductase activity"/>
    <property type="evidence" value="ECO:0007669"/>
    <property type="project" value="UniProtKB-KW"/>
</dbReference>
<organism evidence="7 8">
    <name type="scientific">Sporomusa termitida</name>
    <dbReference type="NCBI Taxonomy" id="2377"/>
    <lineage>
        <taxon>Bacteria</taxon>
        <taxon>Bacillati</taxon>
        <taxon>Bacillota</taxon>
        <taxon>Negativicutes</taxon>
        <taxon>Selenomonadales</taxon>
        <taxon>Sporomusaceae</taxon>
        <taxon>Sporomusa</taxon>
    </lineage>
</organism>
<evidence type="ECO:0000313" key="7">
    <source>
        <dbReference type="EMBL" id="QDR81673.1"/>
    </source>
</evidence>
<dbReference type="KEGG" id="sted:SPTER_30830"/>
<sequence length="361" mass="39673">MDMLAKDCVECGKCTALCQFLAQTGESPARIAGRGASVTEAFSCSLCGACEAVCPLGLSPRQLFACRREEAVRQGEFDSNEYRYLFPDRPNNVMNMYRRCYGVDYGDIENAGSGGTWFFPGCTLLTYSPGLTRAVFYRLQADVDCRGFWTACCGKPLRQLGLRPRAEALQGQLQEFLQQHNITRVITACPGCYYELEPVFQACNVSVRTVYEMLKLAPTDRNSKIKCTVHDACPDRFARRFGRQVRQALAQAGFSLREMQHSGAQAICCGSGGQLSHFRPDLTEQLVQARLAEARQSGADILIGYCLSCVLKLEGKAAMPVTHALNVLLAISEDFKGAKARAGQMLAGAAGERLWAEMMAE</sequence>
<name>A0A517DWG5_9FIRM</name>
<dbReference type="InterPro" id="IPR004017">
    <property type="entry name" value="Cys_rich_dom"/>
</dbReference>
<dbReference type="RefSeq" id="WP_144351139.1">
    <property type="nucleotide sequence ID" value="NZ_CP036259.1"/>
</dbReference>
<dbReference type="InterPro" id="IPR017900">
    <property type="entry name" value="4Fe4S_Fe_S_CS"/>
</dbReference>
<protein>
    <submittedName>
        <fullName evidence="7">Lactate utilization protein A</fullName>
    </submittedName>
</protein>
<gene>
    <name evidence="7" type="primary">lutA_5</name>
    <name evidence="7" type="ORF">SPTER_30830</name>
</gene>
<dbReference type="Gene3D" id="3.30.70.20">
    <property type="match status" value="1"/>
</dbReference>